<dbReference type="InterPro" id="IPR050932">
    <property type="entry name" value="TM2D1-3-like"/>
</dbReference>
<dbReference type="PANTHER" id="PTHR21016:SF25">
    <property type="entry name" value="TM2 DOMAIN-CONTAINING PROTEIN DDB_G0277895-RELATED"/>
    <property type="match status" value="1"/>
</dbReference>
<comment type="similarity">
    <text evidence="2">Belongs to the TM2 family.</text>
</comment>
<evidence type="ECO:0000256" key="4">
    <source>
        <dbReference type="ARBA" id="ARBA00022989"/>
    </source>
</evidence>
<protein>
    <recommendedName>
        <fullName evidence="8">TM2 domain-containing protein</fullName>
    </recommendedName>
</protein>
<keyword evidence="5 7" id="KW-0472">Membrane</keyword>
<keyword evidence="4 7" id="KW-1133">Transmembrane helix</keyword>
<evidence type="ECO:0000256" key="7">
    <source>
        <dbReference type="SAM" id="Phobius"/>
    </source>
</evidence>
<proteinExistence type="inferred from homology"/>
<dbReference type="GO" id="GO:0016020">
    <property type="term" value="C:membrane"/>
    <property type="evidence" value="ECO:0007669"/>
    <property type="project" value="UniProtKB-SubCell"/>
</dbReference>
<dbReference type="PANTHER" id="PTHR21016">
    <property type="entry name" value="BETA-AMYLOID BINDING PROTEIN-RELATED"/>
    <property type="match status" value="1"/>
</dbReference>
<feature type="compositionally biased region" description="Pro residues" evidence="6">
    <location>
        <begin position="126"/>
        <end position="138"/>
    </location>
</feature>
<keyword evidence="10" id="KW-1185">Reference proteome</keyword>
<dbReference type="Proteomes" id="UP001344447">
    <property type="component" value="Unassembled WGS sequence"/>
</dbReference>
<comment type="caution">
    <text evidence="9">The sequence shown here is derived from an EMBL/GenBank/DDBJ whole genome shotgun (WGS) entry which is preliminary data.</text>
</comment>
<evidence type="ECO:0000256" key="6">
    <source>
        <dbReference type="SAM" id="MobiDB-lite"/>
    </source>
</evidence>
<evidence type="ECO:0000256" key="5">
    <source>
        <dbReference type="ARBA" id="ARBA00023136"/>
    </source>
</evidence>
<evidence type="ECO:0000256" key="3">
    <source>
        <dbReference type="ARBA" id="ARBA00022692"/>
    </source>
</evidence>
<gene>
    <name evidence="9" type="ORF">RB653_004715</name>
</gene>
<feature type="domain" description="TM2" evidence="8">
    <location>
        <begin position="3"/>
        <end position="47"/>
    </location>
</feature>
<feature type="transmembrane region" description="Helical" evidence="7">
    <location>
        <begin position="30"/>
        <end position="54"/>
    </location>
</feature>
<dbReference type="Pfam" id="PF05154">
    <property type="entry name" value="TM2"/>
    <property type="match status" value="1"/>
</dbReference>
<dbReference type="InterPro" id="IPR007829">
    <property type="entry name" value="TM2"/>
</dbReference>
<evidence type="ECO:0000256" key="1">
    <source>
        <dbReference type="ARBA" id="ARBA00004141"/>
    </source>
</evidence>
<accession>A0AAN7UB05</accession>
<dbReference type="EMBL" id="JAVFKY010000001">
    <property type="protein sequence ID" value="KAK5583125.1"/>
    <property type="molecule type" value="Genomic_DNA"/>
</dbReference>
<feature type="region of interest" description="Disordered" evidence="6">
    <location>
        <begin position="81"/>
        <end position="138"/>
    </location>
</feature>
<sequence>MSRKDVCVTYLLWLFFGVHRFYLNRPCSGVLYLLTFGCFFIGWFIDICLIPGMVEDYNAKHDAMSKGPTVTQVVVQPVYQAPPSPGGYPPQQPVGYPPQQPVGYPPQQPVGYPPQQPVAYQANYPPQQPYAPPPQNNY</sequence>
<evidence type="ECO:0000313" key="9">
    <source>
        <dbReference type="EMBL" id="KAK5583125.1"/>
    </source>
</evidence>
<organism evidence="9 10">
    <name type="scientific">Dictyostelium firmibasis</name>
    <dbReference type="NCBI Taxonomy" id="79012"/>
    <lineage>
        <taxon>Eukaryota</taxon>
        <taxon>Amoebozoa</taxon>
        <taxon>Evosea</taxon>
        <taxon>Eumycetozoa</taxon>
        <taxon>Dictyostelia</taxon>
        <taxon>Dictyosteliales</taxon>
        <taxon>Dictyosteliaceae</taxon>
        <taxon>Dictyostelium</taxon>
    </lineage>
</organism>
<name>A0AAN7UB05_9MYCE</name>
<reference evidence="9 10" key="1">
    <citation type="submission" date="2023-11" db="EMBL/GenBank/DDBJ databases">
        <title>Dfirmibasis_genome.</title>
        <authorList>
            <person name="Edelbroek B."/>
            <person name="Kjellin J."/>
            <person name="Jerlstrom-Hultqvist J."/>
            <person name="Soderbom F."/>
        </authorList>
    </citation>
    <scope>NUCLEOTIDE SEQUENCE [LARGE SCALE GENOMIC DNA]</scope>
    <source>
        <strain evidence="9 10">TNS-C-14</strain>
    </source>
</reference>
<evidence type="ECO:0000313" key="10">
    <source>
        <dbReference type="Proteomes" id="UP001344447"/>
    </source>
</evidence>
<dbReference type="AlphaFoldDB" id="A0AAN7UB05"/>
<keyword evidence="3 7" id="KW-0812">Transmembrane</keyword>
<feature type="compositionally biased region" description="Pro residues" evidence="6">
    <location>
        <begin position="81"/>
        <end position="116"/>
    </location>
</feature>
<evidence type="ECO:0000256" key="2">
    <source>
        <dbReference type="ARBA" id="ARBA00008284"/>
    </source>
</evidence>
<comment type="subcellular location">
    <subcellularLocation>
        <location evidence="1">Membrane</location>
        <topology evidence="1">Multi-pass membrane protein</topology>
    </subcellularLocation>
</comment>
<evidence type="ECO:0000259" key="8">
    <source>
        <dbReference type="Pfam" id="PF05154"/>
    </source>
</evidence>